<geneLocation type="plasmid" evidence="3">
    <name>megaplasmid Rsp</name>
</geneLocation>
<keyword evidence="1" id="KW-0472">Membrane</keyword>
<dbReference type="eggNOG" id="ENOG50331YG">
    <property type="taxonomic scope" value="Bacteria"/>
</dbReference>
<organism evidence="2 3">
    <name type="scientific">Ralstonia nicotianae (strain ATCC BAA-1114 / GMI1000)</name>
    <name type="common">Ralstonia solanacearum</name>
    <dbReference type="NCBI Taxonomy" id="267608"/>
    <lineage>
        <taxon>Bacteria</taxon>
        <taxon>Pseudomonadati</taxon>
        <taxon>Pseudomonadota</taxon>
        <taxon>Betaproteobacteria</taxon>
        <taxon>Burkholderiales</taxon>
        <taxon>Burkholderiaceae</taxon>
        <taxon>Ralstonia</taxon>
        <taxon>Ralstonia solanacearum species complex</taxon>
    </lineage>
</organism>
<name>Q8XSC9_RALN1</name>
<protein>
    <submittedName>
        <fullName evidence="2">Probable transmembrane protein</fullName>
    </submittedName>
</protein>
<evidence type="ECO:0000256" key="1">
    <source>
        <dbReference type="SAM" id="Phobius"/>
    </source>
</evidence>
<dbReference type="RefSeq" id="WP_011003850.1">
    <property type="nucleotide sequence ID" value="NC_003296.1"/>
</dbReference>
<accession>Q8XSC9</accession>
<dbReference type="Proteomes" id="UP000001436">
    <property type="component" value="Plasmid pGMI1000MP"/>
</dbReference>
<keyword evidence="1" id="KW-1133">Transmembrane helix</keyword>
<keyword evidence="1 2" id="KW-0812">Transmembrane</keyword>
<proteinExistence type="predicted"/>
<dbReference type="KEGG" id="rso:RSp0549"/>
<evidence type="ECO:0000313" key="2">
    <source>
        <dbReference type="EMBL" id="CAD17700.1"/>
    </source>
</evidence>
<sequence length="286" mass="31227">MADIAIESYQKFEVGSEILDALISDSTEMVGEMANLKPSHFLSARGNPAHSQYLFVLIFFGGKLGCVMGYGIKLMKRVAVLLKVIYWKSSAAFIFMLAFVMSGCAHRQLSNANEIKKGRAHDAASKTINTVSSDDPKIVFKSRGMPAIVAYSISSSPQNCQGFERVGRVFDSGRGVLLPWIANVTEKANKAVNRAEVSRERQVPAGVPVQILGYSRWSNSSTNAIQTTIWSQSCGPLVTSFRPEASRTYLVEFVFGGANGCQQEISDITNPEQPIPVTEQVTISCK</sequence>
<dbReference type="AlphaFoldDB" id="Q8XSC9"/>
<dbReference type="EMBL" id="AL646053">
    <property type="protein sequence ID" value="CAD17700.1"/>
    <property type="molecule type" value="Genomic_DNA"/>
</dbReference>
<reference evidence="2 3" key="1">
    <citation type="journal article" date="2002" name="Nature">
        <title>Genome sequence of the plant pathogen Ralstonia solanacearum.</title>
        <authorList>
            <person name="Salanoubat M."/>
            <person name="Genin S."/>
            <person name="Artiguenave F."/>
            <person name="Gouzy J."/>
            <person name="Mangenot S."/>
            <person name="Arlat M."/>
            <person name="Billault A."/>
            <person name="Brottier P."/>
            <person name="Camus J.C."/>
            <person name="Cattolico L."/>
            <person name="Chandler M."/>
            <person name="Choisne N."/>
            <person name="Claudel-Renard C."/>
            <person name="Cunnac S."/>
            <person name="Demange N."/>
            <person name="Gaspin C."/>
            <person name="Lavie M."/>
            <person name="Moisan A."/>
            <person name="Robert C."/>
            <person name="Saurin W."/>
            <person name="Schiex T."/>
            <person name="Siguier P."/>
            <person name="Thebault P."/>
            <person name="Whalen M."/>
            <person name="Wincker P."/>
            <person name="Levy M."/>
            <person name="Weissenbach J."/>
            <person name="Boucher C.A."/>
        </authorList>
    </citation>
    <scope>NUCLEOTIDE SEQUENCE [LARGE SCALE GENOMIC DNA]</scope>
    <source>
        <strain evidence="3">ATCC BAA-1114 / GMI1000</strain>
    </source>
</reference>
<gene>
    <name evidence="2" type="ordered locus">RSp0549</name>
</gene>
<feature type="transmembrane region" description="Helical" evidence="1">
    <location>
        <begin position="84"/>
        <end position="103"/>
    </location>
</feature>
<keyword evidence="3" id="KW-1185">Reference proteome</keyword>
<dbReference type="EnsemblBacteria" id="CAD17700">
    <property type="protein sequence ID" value="CAD17700"/>
    <property type="gene ID" value="RSp0549"/>
</dbReference>
<evidence type="ECO:0000313" key="3">
    <source>
        <dbReference type="Proteomes" id="UP000001436"/>
    </source>
</evidence>
<feature type="transmembrane region" description="Helical" evidence="1">
    <location>
        <begin position="53"/>
        <end position="72"/>
    </location>
</feature>
<dbReference type="HOGENOM" id="CLU_972782_0_0_4"/>